<dbReference type="PROSITE" id="PS51257">
    <property type="entry name" value="PROKAR_LIPOPROTEIN"/>
    <property type="match status" value="1"/>
</dbReference>
<dbReference type="AlphaFoldDB" id="A0A137P4B5"/>
<dbReference type="Proteomes" id="UP000070444">
    <property type="component" value="Unassembled WGS sequence"/>
</dbReference>
<dbReference type="OrthoDB" id="2507140at2759"/>
<name>A0A137P4B5_CONC2</name>
<evidence type="ECO:0000313" key="3">
    <source>
        <dbReference type="Proteomes" id="UP000070444"/>
    </source>
</evidence>
<keyword evidence="3" id="KW-1185">Reference proteome</keyword>
<reference evidence="2 3" key="1">
    <citation type="journal article" date="2015" name="Genome Biol. Evol.">
        <title>Phylogenomic analyses indicate that early fungi evolved digesting cell walls of algal ancestors of land plants.</title>
        <authorList>
            <person name="Chang Y."/>
            <person name="Wang S."/>
            <person name="Sekimoto S."/>
            <person name="Aerts A.L."/>
            <person name="Choi C."/>
            <person name="Clum A."/>
            <person name="LaButti K.M."/>
            <person name="Lindquist E.A."/>
            <person name="Yee Ngan C."/>
            <person name="Ohm R.A."/>
            <person name="Salamov A.A."/>
            <person name="Grigoriev I.V."/>
            <person name="Spatafora J.W."/>
            <person name="Berbee M.L."/>
        </authorList>
    </citation>
    <scope>NUCLEOTIDE SEQUENCE [LARGE SCALE GENOMIC DNA]</scope>
    <source>
        <strain evidence="2 3">NRRL 28638</strain>
    </source>
</reference>
<feature type="chain" id="PRO_5007294463" description="Extracellular membrane protein CFEM domain-containing protein" evidence="1">
    <location>
        <begin position="21"/>
        <end position="184"/>
    </location>
</feature>
<proteinExistence type="predicted"/>
<organism evidence="2 3">
    <name type="scientific">Conidiobolus coronatus (strain ATCC 28846 / CBS 209.66 / NRRL 28638)</name>
    <name type="common">Delacroixia coronata</name>
    <dbReference type="NCBI Taxonomy" id="796925"/>
    <lineage>
        <taxon>Eukaryota</taxon>
        <taxon>Fungi</taxon>
        <taxon>Fungi incertae sedis</taxon>
        <taxon>Zoopagomycota</taxon>
        <taxon>Entomophthoromycotina</taxon>
        <taxon>Entomophthoromycetes</taxon>
        <taxon>Entomophthorales</taxon>
        <taxon>Ancylistaceae</taxon>
        <taxon>Conidiobolus</taxon>
    </lineage>
</organism>
<sequence length="184" mass="19659">MNKSILSIIAIIAQFNLIFGQSCFSPEMVEECINTIRFNIQKCLPNDYSCMCNLSRGFPSCLGTGPHCQSESNSLNLVRMTESESQGYCTANSQLLLQNAAVAGGGGGAVTIGEANNPGPTPVYPILANIPLATDPSNLNSLPPNILNRNSITRLPFPNSDFNLKINFVSLISVIIMGSVASFI</sequence>
<gene>
    <name evidence="2" type="ORF">CONCODRAFT_71208</name>
</gene>
<evidence type="ECO:0000313" key="2">
    <source>
        <dbReference type="EMBL" id="KXN69754.1"/>
    </source>
</evidence>
<evidence type="ECO:0008006" key="4">
    <source>
        <dbReference type="Google" id="ProtNLM"/>
    </source>
</evidence>
<feature type="signal peptide" evidence="1">
    <location>
        <begin position="1"/>
        <end position="20"/>
    </location>
</feature>
<dbReference type="EMBL" id="KQ964524">
    <property type="protein sequence ID" value="KXN69754.1"/>
    <property type="molecule type" value="Genomic_DNA"/>
</dbReference>
<protein>
    <recommendedName>
        <fullName evidence="4">Extracellular membrane protein CFEM domain-containing protein</fullName>
    </recommendedName>
</protein>
<keyword evidence="1" id="KW-0732">Signal</keyword>
<accession>A0A137P4B5</accession>
<evidence type="ECO:0000256" key="1">
    <source>
        <dbReference type="SAM" id="SignalP"/>
    </source>
</evidence>